<keyword evidence="1" id="KW-1133">Transmembrane helix</keyword>
<evidence type="ECO:0000313" key="3">
    <source>
        <dbReference type="EMBL" id="QIL50737.1"/>
    </source>
</evidence>
<proteinExistence type="predicted"/>
<reference evidence="3 4" key="1">
    <citation type="submission" date="2020-03" db="EMBL/GenBank/DDBJ databases">
        <title>Weissella sp. nov., isolated from Cybister lewisianus.</title>
        <authorList>
            <person name="Hyun D.-W."/>
            <person name="Bae J.-W."/>
        </authorList>
    </citation>
    <scope>NUCLEOTIDE SEQUENCE [LARGE SCALE GENOMIC DNA]</scope>
    <source>
        <strain evidence="3 4">HDW19</strain>
    </source>
</reference>
<feature type="domain" description="EfeO-type cupredoxin-like" evidence="2">
    <location>
        <begin position="14"/>
        <end position="122"/>
    </location>
</feature>
<dbReference type="InterPro" id="IPR028096">
    <property type="entry name" value="EfeO_Cupredoxin"/>
</dbReference>
<dbReference type="Gene3D" id="2.60.40.420">
    <property type="entry name" value="Cupredoxins - blue copper proteins"/>
    <property type="match status" value="1"/>
</dbReference>
<protein>
    <submittedName>
        <fullName evidence="3">Cupredoxin domain-containing protein</fullName>
    </submittedName>
</protein>
<sequence length="123" mass="13959">MTQISVLIVGIILIVLITWWFFGKHQVETKEAKMEQSKQIIDIKVDGGYSPEQVIVKKGIPTELRFTKLDNSSCLDHVVFPDFGINQALPQDQTTSIMLNTEESGEFEWSCGMNMFHGKLIVK</sequence>
<dbReference type="RefSeq" id="WP_166010631.1">
    <property type="nucleotide sequence ID" value="NZ_CP049888.1"/>
</dbReference>
<evidence type="ECO:0000259" key="2">
    <source>
        <dbReference type="Pfam" id="PF13473"/>
    </source>
</evidence>
<evidence type="ECO:0000313" key="4">
    <source>
        <dbReference type="Proteomes" id="UP000500741"/>
    </source>
</evidence>
<dbReference type="AlphaFoldDB" id="A0A6G8B0H1"/>
<dbReference type="Proteomes" id="UP000500741">
    <property type="component" value="Chromosome"/>
</dbReference>
<organism evidence="3 4">
    <name type="scientific">Weissella coleopterorum</name>
    <dbReference type="NCBI Taxonomy" id="2714949"/>
    <lineage>
        <taxon>Bacteria</taxon>
        <taxon>Bacillati</taxon>
        <taxon>Bacillota</taxon>
        <taxon>Bacilli</taxon>
        <taxon>Lactobacillales</taxon>
        <taxon>Lactobacillaceae</taxon>
        <taxon>Weissella</taxon>
    </lineage>
</organism>
<dbReference type="SUPFAM" id="SSF49503">
    <property type="entry name" value="Cupredoxins"/>
    <property type="match status" value="1"/>
</dbReference>
<name>A0A6G8B0H1_9LACO</name>
<gene>
    <name evidence="3" type="ORF">G7084_05045</name>
</gene>
<dbReference type="EMBL" id="CP049888">
    <property type="protein sequence ID" value="QIL50737.1"/>
    <property type="molecule type" value="Genomic_DNA"/>
</dbReference>
<keyword evidence="4" id="KW-1185">Reference proteome</keyword>
<dbReference type="Pfam" id="PF13473">
    <property type="entry name" value="Cupredoxin_1"/>
    <property type="match status" value="1"/>
</dbReference>
<dbReference type="KEGG" id="wco:G7084_05045"/>
<accession>A0A6G8B0H1</accession>
<evidence type="ECO:0000256" key="1">
    <source>
        <dbReference type="SAM" id="Phobius"/>
    </source>
</evidence>
<feature type="transmembrane region" description="Helical" evidence="1">
    <location>
        <begin position="6"/>
        <end position="23"/>
    </location>
</feature>
<keyword evidence="1" id="KW-0812">Transmembrane</keyword>
<dbReference type="InterPro" id="IPR008972">
    <property type="entry name" value="Cupredoxin"/>
</dbReference>
<keyword evidence="1" id="KW-0472">Membrane</keyword>